<dbReference type="SUPFAM" id="SSF54534">
    <property type="entry name" value="FKBP-like"/>
    <property type="match status" value="1"/>
</dbReference>
<dbReference type="EC" id="5.2.1.8" evidence="2 5"/>
<keyword evidence="4 5" id="KW-0413">Isomerase</keyword>
<dbReference type="Pfam" id="PF17800">
    <property type="entry name" value="NPL"/>
    <property type="match status" value="1"/>
</dbReference>
<evidence type="ECO:0000256" key="1">
    <source>
        <dbReference type="ARBA" id="ARBA00000971"/>
    </source>
</evidence>
<organism evidence="8">
    <name type="scientific">Sesamum radiatum</name>
    <name type="common">Black benniseed</name>
    <dbReference type="NCBI Taxonomy" id="300843"/>
    <lineage>
        <taxon>Eukaryota</taxon>
        <taxon>Viridiplantae</taxon>
        <taxon>Streptophyta</taxon>
        <taxon>Embryophyta</taxon>
        <taxon>Tracheophyta</taxon>
        <taxon>Spermatophyta</taxon>
        <taxon>Magnoliopsida</taxon>
        <taxon>eudicotyledons</taxon>
        <taxon>Gunneridae</taxon>
        <taxon>Pentapetalae</taxon>
        <taxon>asterids</taxon>
        <taxon>lamiids</taxon>
        <taxon>Lamiales</taxon>
        <taxon>Pedaliaceae</taxon>
        <taxon>Sesamum</taxon>
    </lineage>
</organism>
<dbReference type="InterPro" id="IPR001179">
    <property type="entry name" value="PPIase_FKBP_dom"/>
</dbReference>
<dbReference type="Gene3D" id="3.10.50.40">
    <property type="match status" value="1"/>
</dbReference>
<gene>
    <name evidence="8" type="ORF">Sradi_4882500</name>
</gene>
<dbReference type="InterPro" id="IPR041232">
    <property type="entry name" value="NPL"/>
</dbReference>
<evidence type="ECO:0000313" key="8">
    <source>
        <dbReference type="EMBL" id="KAL0336706.1"/>
    </source>
</evidence>
<comment type="caution">
    <text evidence="8">The sequence shown here is derived from an EMBL/GenBank/DDBJ whole genome shotgun (WGS) entry which is preliminary data.</text>
</comment>
<dbReference type="InterPro" id="IPR046357">
    <property type="entry name" value="PPIase_dom_sf"/>
</dbReference>
<evidence type="ECO:0000259" key="7">
    <source>
        <dbReference type="PROSITE" id="PS50059"/>
    </source>
</evidence>
<name>A0AAW2MZU0_SESRA</name>
<comment type="catalytic activity">
    <reaction evidence="1 5">
        <text>[protein]-peptidylproline (omega=180) = [protein]-peptidylproline (omega=0)</text>
        <dbReference type="Rhea" id="RHEA:16237"/>
        <dbReference type="Rhea" id="RHEA-COMP:10747"/>
        <dbReference type="Rhea" id="RHEA-COMP:10748"/>
        <dbReference type="ChEBI" id="CHEBI:83833"/>
        <dbReference type="ChEBI" id="CHEBI:83834"/>
        <dbReference type="EC" id="5.2.1.8"/>
    </reaction>
</comment>
<evidence type="ECO:0000256" key="6">
    <source>
        <dbReference type="SAM" id="MobiDB-lite"/>
    </source>
</evidence>
<sequence>MAFWGVEVKPGKRVLSSSNGKRLRITQASLGIGNVTERTIVQCSVGTKKRPIILCVLVPYVAESRRLELEFDEIHDLIFSVIGPQSIHLTGYFVNDNRPTFLDSDMEKKTKELRSKRLRKKLDVEFNQSDELNESKDEDTGNQGCELTENKDVIEASLCQQERDTKIGDEKEIPQQMEPQEVGDDDAKDRELENGESKDTMVFRDSMEPQEVGDDDAKDRELENGESKDTMVFPDTVKSSDIVGEDGAHTTQITSDHIQPNDSANVLVLSENDPAPEEMMVFADSVKNKVVTGEDGTHLSQNMSDHIQTNDSKNVEDDLDHVLGVVSYENVSESKVNDIVTLMGSSLEDEAANLNNAIEVVTIKQGLDISNKKDIPTHHDEAMITADTNTVPDSLPMDTPSKKRTLEKKKTCERKKCKSEVEGSFGTNICNAIQNEGKVVVNEPNEEKTVVYKQDDVTEKQCESHSLSDGLIIEELTKRDPNGKLALRGRKVKIHFTGMLKETGVVFYTSVGKNPCKFRLGDEEIIDGFNMGIDGMRLGDKRRLIIPPSLGFGEQGFGTSVPPNSWLVYEIELVGVQR</sequence>
<dbReference type="EMBL" id="JACGWJ010000021">
    <property type="protein sequence ID" value="KAL0336706.1"/>
    <property type="molecule type" value="Genomic_DNA"/>
</dbReference>
<dbReference type="AlphaFoldDB" id="A0AAW2MZU0"/>
<dbReference type="PANTHER" id="PTHR43811:SF48">
    <property type="entry name" value="PEPTIDYL-PROLYL CIS-TRANS ISOMERASE FKBP43"/>
    <property type="match status" value="1"/>
</dbReference>
<dbReference type="PANTHER" id="PTHR43811">
    <property type="entry name" value="FKBP-TYPE PEPTIDYL-PROLYL CIS-TRANS ISOMERASE FKPA"/>
    <property type="match status" value="1"/>
</dbReference>
<reference evidence="8" key="1">
    <citation type="submission" date="2020-06" db="EMBL/GenBank/DDBJ databases">
        <authorList>
            <person name="Li T."/>
            <person name="Hu X."/>
            <person name="Zhang T."/>
            <person name="Song X."/>
            <person name="Zhang H."/>
            <person name="Dai N."/>
            <person name="Sheng W."/>
            <person name="Hou X."/>
            <person name="Wei L."/>
        </authorList>
    </citation>
    <scope>NUCLEOTIDE SEQUENCE</scope>
    <source>
        <strain evidence="8">G02</strain>
        <tissue evidence="8">Leaf</tissue>
    </source>
</reference>
<dbReference type="Pfam" id="PF00254">
    <property type="entry name" value="FKBP_C"/>
    <property type="match status" value="1"/>
</dbReference>
<dbReference type="GO" id="GO:0003755">
    <property type="term" value="F:peptidyl-prolyl cis-trans isomerase activity"/>
    <property type="evidence" value="ECO:0007669"/>
    <property type="project" value="UniProtKB-KW"/>
</dbReference>
<evidence type="ECO:0000256" key="4">
    <source>
        <dbReference type="ARBA" id="ARBA00023235"/>
    </source>
</evidence>
<evidence type="ECO:0000256" key="3">
    <source>
        <dbReference type="ARBA" id="ARBA00023110"/>
    </source>
</evidence>
<protein>
    <recommendedName>
        <fullName evidence="2 5">peptidylprolyl isomerase</fullName>
        <ecNumber evidence="2 5">5.2.1.8</ecNumber>
    </recommendedName>
</protein>
<feature type="region of interest" description="Disordered" evidence="6">
    <location>
        <begin position="129"/>
        <end position="149"/>
    </location>
</feature>
<feature type="compositionally biased region" description="Basic and acidic residues" evidence="6">
    <location>
        <begin position="163"/>
        <end position="173"/>
    </location>
</feature>
<feature type="region of interest" description="Disordered" evidence="6">
    <location>
        <begin position="163"/>
        <end position="232"/>
    </location>
</feature>
<dbReference type="Gene3D" id="2.60.120.340">
    <property type="entry name" value="Nucleoplasmin core domain"/>
    <property type="match status" value="1"/>
</dbReference>
<feature type="compositionally biased region" description="Basic and acidic residues" evidence="6">
    <location>
        <begin position="185"/>
        <end position="207"/>
    </location>
</feature>
<dbReference type="PROSITE" id="PS50059">
    <property type="entry name" value="FKBP_PPIASE"/>
    <property type="match status" value="1"/>
</dbReference>
<reference evidence="8" key="2">
    <citation type="journal article" date="2024" name="Plant">
        <title>Genomic evolution and insights into agronomic trait innovations of Sesamum species.</title>
        <authorList>
            <person name="Miao H."/>
            <person name="Wang L."/>
            <person name="Qu L."/>
            <person name="Liu H."/>
            <person name="Sun Y."/>
            <person name="Le M."/>
            <person name="Wang Q."/>
            <person name="Wei S."/>
            <person name="Zheng Y."/>
            <person name="Lin W."/>
            <person name="Duan Y."/>
            <person name="Cao H."/>
            <person name="Xiong S."/>
            <person name="Wang X."/>
            <person name="Wei L."/>
            <person name="Li C."/>
            <person name="Ma Q."/>
            <person name="Ju M."/>
            <person name="Zhao R."/>
            <person name="Li G."/>
            <person name="Mu C."/>
            <person name="Tian Q."/>
            <person name="Mei H."/>
            <person name="Zhang T."/>
            <person name="Gao T."/>
            <person name="Zhang H."/>
        </authorList>
    </citation>
    <scope>NUCLEOTIDE SEQUENCE</scope>
    <source>
        <strain evidence="8">G02</strain>
    </source>
</reference>
<feature type="compositionally biased region" description="Basic and acidic residues" evidence="6">
    <location>
        <begin position="215"/>
        <end position="229"/>
    </location>
</feature>
<evidence type="ECO:0000256" key="2">
    <source>
        <dbReference type="ARBA" id="ARBA00013194"/>
    </source>
</evidence>
<evidence type="ECO:0000256" key="5">
    <source>
        <dbReference type="PROSITE-ProRule" id="PRU00277"/>
    </source>
</evidence>
<accession>A0AAW2MZU0</accession>
<proteinExistence type="predicted"/>
<feature type="domain" description="PPIase FKBP-type" evidence="7">
    <location>
        <begin position="489"/>
        <end position="577"/>
    </location>
</feature>
<keyword evidence="3 5" id="KW-0697">Rotamase</keyword>